<dbReference type="EMBL" id="CP063982">
    <property type="protein sequence ID" value="UOD50408.1"/>
    <property type="molecule type" value="Genomic_DNA"/>
</dbReference>
<protein>
    <submittedName>
        <fullName evidence="4">DUF4214 domain-containing protein</fullName>
    </submittedName>
</protein>
<accession>A0ABY4AK05</accession>
<keyword evidence="2" id="KW-0964">Secreted</keyword>
<dbReference type="InterPro" id="IPR001343">
    <property type="entry name" value="Hemolysn_Ca-bd"/>
</dbReference>
<evidence type="ECO:0000313" key="5">
    <source>
        <dbReference type="Proteomes" id="UP000831607"/>
    </source>
</evidence>
<evidence type="ECO:0000256" key="2">
    <source>
        <dbReference type="ARBA" id="ARBA00022525"/>
    </source>
</evidence>
<dbReference type="PANTHER" id="PTHR38340">
    <property type="entry name" value="S-LAYER PROTEIN"/>
    <property type="match status" value="1"/>
</dbReference>
<evidence type="ECO:0000259" key="3">
    <source>
        <dbReference type="Pfam" id="PF13946"/>
    </source>
</evidence>
<comment type="subcellular location">
    <subcellularLocation>
        <location evidence="1">Secreted</location>
    </subcellularLocation>
</comment>
<organism evidence="4 5">
    <name type="scientific">Orrella daihaiensis</name>
    <dbReference type="NCBI Taxonomy" id="2782176"/>
    <lineage>
        <taxon>Bacteria</taxon>
        <taxon>Pseudomonadati</taxon>
        <taxon>Pseudomonadota</taxon>
        <taxon>Betaproteobacteria</taxon>
        <taxon>Burkholderiales</taxon>
        <taxon>Alcaligenaceae</taxon>
        <taxon>Orrella</taxon>
    </lineage>
</organism>
<dbReference type="InterPro" id="IPR011049">
    <property type="entry name" value="Serralysin-like_metalloprot_C"/>
</dbReference>
<dbReference type="Proteomes" id="UP000831607">
    <property type="component" value="Chromosome"/>
</dbReference>
<dbReference type="PRINTS" id="PR00313">
    <property type="entry name" value="CABNDNGRPT"/>
</dbReference>
<dbReference type="SUPFAM" id="SSF51120">
    <property type="entry name" value="beta-Roll"/>
    <property type="match status" value="1"/>
</dbReference>
<gene>
    <name evidence="4" type="ORF">DHf2319_00215</name>
</gene>
<dbReference type="Pfam" id="PF00353">
    <property type="entry name" value="HemolysinCabind"/>
    <property type="match status" value="2"/>
</dbReference>
<sequence>MDFSMAQLTYFQAVDMSTVPTWTGEFVVAQSRYFGLQGTGNAGVYLGNFTYSDDGIVSGVVDGYDLFKGSSLEVQVRGVSFDGAAVQQALVQGNHALLQSAALQGNDLVRGSSAADRLIGEGGNDLIYGLSGNDALLGGDGSDTLVGGPGNDTISGGAGLDYAVYAASAGQYSAQINDDGLLQVTDSIAVSRDGVDVLESIERLRFHDADLALDTDGVAGQAYRIYKAAFNRQPDAEGLGFWIANMDAGVTLTEAAQGFLVSTEFQQLYGSNPTNEQFIDLLYENVLQREADQSGYDFWINAMNGGVSRAQVLAEFSESPENQVNVEPLIANGIFYTPFFG</sequence>
<dbReference type="InterPro" id="IPR018511">
    <property type="entry name" value="Hemolysin-typ_Ca-bd_CS"/>
</dbReference>
<dbReference type="Gene3D" id="2.150.10.10">
    <property type="entry name" value="Serralysin-like metalloprotease, C-terminal"/>
    <property type="match status" value="1"/>
</dbReference>
<proteinExistence type="predicted"/>
<dbReference type="InterPro" id="IPR050557">
    <property type="entry name" value="RTX_toxin/Mannuronan_C5-epim"/>
</dbReference>
<reference evidence="4 5" key="1">
    <citation type="submission" date="2020-11" db="EMBL/GenBank/DDBJ databases">
        <title>Algicoccus daihaiensis sp.nov., isolated from Daihai Lake in Inner Mongolia.</title>
        <authorList>
            <person name="Kai J."/>
        </authorList>
    </citation>
    <scope>NUCLEOTIDE SEQUENCE [LARGE SCALE GENOMIC DNA]</scope>
    <source>
        <strain evidence="5">f23</strain>
    </source>
</reference>
<dbReference type="Pfam" id="PF13946">
    <property type="entry name" value="DUF4214"/>
    <property type="match status" value="1"/>
</dbReference>
<feature type="domain" description="DUF4214" evidence="3">
    <location>
        <begin position="256"/>
        <end position="324"/>
    </location>
</feature>
<dbReference type="PANTHER" id="PTHR38340:SF1">
    <property type="entry name" value="S-LAYER PROTEIN"/>
    <property type="match status" value="1"/>
</dbReference>
<evidence type="ECO:0000313" key="4">
    <source>
        <dbReference type="EMBL" id="UOD50408.1"/>
    </source>
</evidence>
<keyword evidence="5" id="KW-1185">Reference proteome</keyword>
<evidence type="ECO:0000256" key="1">
    <source>
        <dbReference type="ARBA" id="ARBA00004613"/>
    </source>
</evidence>
<dbReference type="PROSITE" id="PS00330">
    <property type="entry name" value="HEMOLYSIN_CALCIUM"/>
    <property type="match status" value="3"/>
</dbReference>
<dbReference type="InterPro" id="IPR025282">
    <property type="entry name" value="DUF4214"/>
</dbReference>
<name>A0ABY4AK05_9BURK</name>